<keyword evidence="3" id="KW-1185">Reference proteome</keyword>
<accession>A0AAV2Q7Z0</accession>
<organism evidence="2 3">
    <name type="scientific">Meganyctiphanes norvegica</name>
    <name type="common">Northern krill</name>
    <name type="synonym">Thysanopoda norvegica</name>
    <dbReference type="NCBI Taxonomy" id="48144"/>
    <lineage>
        <taxon>Eukaryota</taxon>
        <taxon>Metazoa</taxon>
        <taxon>Ecdysozoa</taxon>
        <taxon>Arthropoda</taxon>
        <taxon>Crustacea</taxon>
        <taxon>Multicrustacea</taxon>
        <taxon>Malacostraca</taxon>
        <taxon>Eumalacostraca</taxon>
        <taxon>Eucarida</taxon>
        <taxon>Euphausiacea</taxon>
        <taxon>Euphausiidae</taxon>
        <taxon>Meganyctiphanes</taxon>
    </lineage>
</organism>
<evidence type="ECO:0000256" key="1">
    <source>
        <dbReference type="SAM" id="MobiDB-lite"/>
    </source>
</evidence>
<feature type="non-terminal residue" evidence="2">
    <location>
        <position position="172"/>
    </location>
</feature>
<feature type="region of interest" description="Disordered" evidence="1">
    <location>
        <begin position="54"/>
        <end position="126"/>
    </location>
</feature>
<sequence length="172" mass="17503">MFLNPWYGSAQGGGPGALGVGPPSLEGVGTQDLDSLETVDVQDDSLQPQQQTYFNRASPLPPLKQATQGRASPAPSCHSEIVHHGRASPLHGRGSPLGRCSSPVVRQGSPLGVRIGGGGGSGGGGRGSPLLVPPLVSGAQAAVAPAALESINARLRLGWTAHTTPQGRIYYC</sequence>
<comment type="caution">
    <text evidence="2">The sequence shown here is derived from an EMBL/GenBank/DDBJ whole genome shotgun (WGS) entry which is preliminary data.</text>
</comment>
<reference evidence="2 3" key="1">
    <citation type="submission" date="2024-05" db="EMBL/GenBank/DDBJ databases">
        <authorList>
            <person name="Wallberg A."/>
        </authorList>
    </citation>
    <scope>NUCLEOTIDE SEQUENCE [LARGE SCALE GENOMIC DNA]</scope>
</reference>
<dbReference type="AlphaFoldDB" id="A0AAV2Q7Z0"/>
<proteinExistence type="predicted"/>
<evidence type="ECO:0000313" key="2">
    <source>
        <dbReference type="EMBL" id="CAL4075092.1"/>
    </source>
</evidence>
<protein>
    <submittedName>
        <fullName evidence="2">Uncharacterized protein</fullName>
    </submittedName>
</protein>
<dbReference type="Proteomes" id="UP001497623">
    <property type="component" value="Unassembled WGS sequence"/>
</dbReference>
<name>A0AAV2Q7Z0_MEGNR</name>
<feature type="compositionally biased region" description="Gly residues" evidence="1">
    <location>
        <begin position="114"/>
        <end position="126"/>
    </location>
</feature>
<dbReference type="EMBL" id="CAXKWB010004733">
    <property type="protein sequence ID" value="CAL4075092.1"/>
    <property type="molecule type" value="Genomic_DNA"/>
</dbReference>
<feature type="region of interest" description="Disordered" evidence="1">
    <location>
        <begin position="11"/>
        <end position="30"/>
    </location>
</feature>
<gene>
    <name evidence="2" type="ORF">MNOR_LOCUS9695</name>
</gene>
<evidence type="ECO:0000313" key="3">
    <source>
        <dbReference type="Proteomes" id="UP001497623"/>
    </source>
</evidence>